<feature type="domain" description="HTH lysR-type" evidence="5">
    <location>
        <begin position="57"/>
        <end position="114"/>
    </location>
</feature>
<keyword evidence="3" id="KW-0238">DNA-binding</keyword>
<dbReference type="OrthoDB" id="3636008at2"/>
<dbReference type="Gene3D" id="1.10.10.10">
    <property type="entry name" value="Winged helix-like DNA-binding domain superfamily/Winged helix DNA-binding domain"/>
    <property type="match status" value="1"/>
</dbReference>
<dbReference type="GO" id="GO:0003677">
    <property type="term" value="F:DNA binding"/>
    <property type="evidence" value="ECO:0007669"/>
    <property type="project" value="UniProtKB-KW"/>
</dbReference>
<dbReference type="PROSITE" id="PS50931">
    <property type="entry name" value="HTH_LYSR"/>
    <property type="match status" value="1"/>
</dbReference>
<dbReference type="FunFam" id="1.10.10.10:FF:000001">
    <property type="entry name" value="LysR family transcriptional regulator"/>
    <property type="match status" value="1"/>
</dbReference>
<dbReference type="InterPro" id="IPR000847">
    <property type="entry name" value="LysR_HTH_N"/>
</dbReference>
<evidence type="ECO:0000256" key="4">
    <source>
        <dbReference type="ARBA" id="ARBA00023163"/>
    </source>
</evidence>
<organism evidence="6 7">
    <name type="scientific">Humibacter ginsenosidimutans</name>
    <dbReference type="NCBI Taxonomy" id="2599293"/>
    <lineage>
        <taxon>Bacteria</taxon>
        <taxon>Bacillati</taxon>
        <taxon>Actinomycetota</taxon>
        <taxon>Actinomycetes</taxon>
        <taxon>Micrococcales</taxon>
        <taxon>Microbacteriaceae</taxon>
        <taxon>Humibacter</taxon>
    </lineage>
</organism>
<gene>
    <name evidence="6" type="ORF">FPZ11_07645</name>
</gene>
<proteinExistence type="inferred from homology"/>
<dbReference type="EMBL" id="CP042305">
    <property type="protein sequence ID" value="QDZ14644.1"/>
    <property type="molecule type" value="Genomic_DNA"/>
</dbReference>
<dbReference type="Proteomes" id="UP000320216">
    <property type="component" value="Chromosome"/>
</dbReference>
<dbReference type="Pfam" id="PF03466">
    <property type="entry name" value="LysR_substrate"/>
    <property type="match status" value="1"/>
</dbReference>
<dbReference type="KEGG" id="huw:FPZ11_07645"/>
<keyword evidence="2" id="KW-0805">Transcription regulation</keyword>
<evidence type="ECO:0000256" key="2">
    <source>
        <dbReference type="ARBA" id="ARBA00023015"/>
    </source>
</evidence>
<dbReference type="InterPro" id="IPR005119">
    <property type="entry name" value="LysR_subst-bd"/>
</dbReference>
<sequence length="345" mass="37038">MTQNPARCGMRAAVSAGRRIGMPDVMASGFSSGIIVSNERIRSIPSMTPMMPYAPAMDTRQVEYAIAVADELSFTRAAHRVYAVQSTVSAGVKALETDLGVTLFERDQRGVRLTSAGESVLPALRALAEAEARARIAADPGGELRGELRIGVFSSVSYLALPRVIGEFHRDHPLVDLQLRSASAGSGELANDVRRGRLDLTLFGLPASAAAGLAVHRLSTTRYDVLLPADHELVGRPSIRLADLAKERFVDAPIGFGNRDVLEAALARRGVVRNVTTEVTETAAIPVFVAAGLGIALLPELLIPPNDDVVRVPLTERIDWDFSVVTRTSPGEATRVLLERLRAAY</sequence>
<dbReference type="SUPFAM" id="SSF46785">
    <property type="entry name" value="Winged helix' DNA-binding domain"/>
    <property type="match status" value="1"/>
</dbReference>
<evidence type="ECO:0000313" key="6">
    <source>
        <dbReference type="EMBL" id="QDZ14644.1"/>
    </source>
</evidence>
<evidence type="ECO:0000256" key="1">
    <source>
        <dbReference type="ARBA" id="ARBA00009437"/>
    </source>
</evidence>
<dbReference type="AlphaFoldDB" id="A0A5B8M3Y2"/>
<dbReference type="SUPFAM" id="SSF53850">
    <property type="entry name" value="Periplasmic binding protein-like II"/>
    <property type="match status" value="1"/>
</dbReference>
<name>A0A5B8M3Y2_9MICO</name>
<accession>A0A5B8M3Y2</accession>
<dbReference type="PANTHER" id="PTHR30346:SF30">
    <property type="entry name" value="SMALL NEUTRAL PROTEASE REGULATORY PROTEIN"/>
    <property type="match status" value="1"/>
</dbReference>
<dbReference type="GO" id="GO:0032993">
    <property type="term" value="C:protein-DNA complex"/>
    <property type="evidence" value="ECO:0007669"/>
    <property type="project" value="TreeGrafter"/>
</dbReference>
<keyword evidence="4" id="KW-0804">Transcription</keyword>
<keyword evidence="7" id="KW-1185">Reference proteome</keyword>
<dbReference type="PRINTS" id="PR00039">
    <property type="entry name" value="HTHLYSR"/>
</dbReference>
<protein>
    <submittedName>
        <fullName evidence="6">LysR family transcriptional regulator</fullName>
    </submittedName>
</protein>
<evidence type="ECO:0000259" key="5">
    <source>
        <dbReference type="PROSITE" id="PS50931"/>
    </source>
</evidence>
<evidence type="ECO:0000313" key="7">
    <source>
        <dbReference type="Proteomes" id="UP000320216"/>
    </source>
</evidence>
<comment type="similarity">
    <text evidence="1">Belongs to the LysR transcriptional regulatory family.</text>
</comment>
<dbReference type="InterPro" id="IPR036388">
    <property type="entry name" value="WH-like_DNA-bd_sf"/>
</dbReference>
<dbReference type="PANTHER" id="PTHR30346">
    <property type="entry name" value="TRANSCRIPTIONAL DUAL REGULATOR HCAR-RELATED"/>
    <property type="match status" value="1"/>
</dbReference>
<dbReference type="Pfam" id="PF00126">
    <property type="entry name" value="HTH_1"/>
    <property type="match status" value="1"/>
</dbReference>
<evidence type="ECO:0000256" key="3">
    <source>
        <dbReference type="ARBA" id="ARBA00023125"/>
    </source>
</evidence>
<dbReference type="GO" id="GO:0003700">
    <property type="term" value="F:DNA-binding transcription factor activity"/>
    <property type="evidence" value="ECO:0007669"/>
    <property type="project" value="InterPro"/>
</dbReference>
<dbReference type="Gene3D" id="3.40.190.10">
    <property type="entry name" value="Periplasmic binding protein-like II"/>
    <property type="match status" value="2"/>
</dbReference>
<dbReference type="InterPro" id="IPR036390">
    <property type="entry name" value="WH_DNA-bd_sf"/>
</dbReference>
<reference evidence="6 7" key="1">
    <citation type="submission" date="2019-07" db="EMBL/GenBank/DDBJ databases">
        <title>Full genome sequence of Humibacter sp. WJ7-1.</title>
        <authorList>
            <person name="Im W.-T."/>
        </authorList>
    </citation>
    <scope>NUCLEOTIDE SEQUENCE [LARGE SCALE GENOMIC DNA]</scope>
    <source>
        <strain evidence="6 7">WJ7-1</strain>
    </source>
</reference>